<keyword evidence="5 7" id="KW-1133">Transmembrane helix</keyword>
<evidence type="ECO:0000313" key="11">
    <source>
        <dbReference type="EMBL" id="ARE88621.1"/>
    </source>
</evidence>
<feature type="domain" description="ABC transporter" evidence="8">
    <location>
        <begin position="340"/>
        <end position="562"/>
    </location>
</feature>
<evidence type="ECO:0000313" key="10">
    <source>
        <dbReference type="EMBL" id="AOY77993.1"/>
    </source>
</evidence>
<dbReference type="RefSeq" id="WP_070972512.1">
    <property type="nucleotide sequence ID" value="NZ_CP017603.1"/>
</dbReference>
<dbReference type="PANTHER" id="PTHR24221:SF654">
    <property type="entry name" value="ATP-BINDING CASSETTE SUB-FAMILY B MEMBER 6"/>
    <property type="match status" value="1"/>
</dbReference>
<dbReference type="GO" id="GO:0005886">
    <property type="term" value="C:plasma membrane"/>
    <property type="evidence" value="ECO:0007669"/>
    <property type="project" value="UniProtKB-SubCell"/>
</dbReference>
<dbReference type="GO" id="GO:0140359">
    <property type="term" value="F:ABC-type transporter activity"/>
    <property type="evidence" value="ECO:0007669"/>
    <property type="project" value="InterPro"/>
</dbReference>
<feature type="transmembrane region" description="Helical" evidence="7">
    <location>
        <begin position="242"/>
        <end position="262"/>
    </location>
</feature>
<dbReference type="SUPFAM" id="SSF90123">
    <property type="entry name" value="ABC transporter transmembrane region"/>
    <property type="match status" value="1"/>
</dbReference>
<sequence length="565" mass="62236">MKDKQTLAWLYENSKTQLFPLLILILGNALFAGCGVLFALASRGVIDGAAAGEKHILIKQGVWLFFVIVLQLLLRILCRNIEVRIQGRLEMSYKTKLLGEIFQKDYAHTGKYHSGELMNRLTSDIIIVSEGVTTILPDFVGLLTKLLSAFVVLCVFDRTFALIFAAGGLLLFLTTKYFREKLKYLHKNVQEKDGVVRSFMQEVLESIIVVKIFGVEHEMEDKAAGLGGEYYREKIKKNTISILANSGFSFIFSMGYLYALVWSSFGLVAKTISFGSLTAILQLVGQVQTPFTGLSGLLPKVYGVIASAERMIELENLPDEIEINKQDINIAAIYTDMQSIKLEDISFRYDRDIVLSHADLTIEKGDFAAVSGISGIGKSTLLKLLLGVFSACDGTISIKLNTGEQIPIDRHTRKLFAYVPQGNLLLSGTIRENIAFVNSNATDEEIMAAAQVSCAAEFIMTLPHGLNTVIGEKGQGLSEGQAQRLAIARAVLCGAPILLLDEATSALDEATEESLLNNIKEMTDKTCIIISHKKAALSVCNKEIRIENTAVKTTERRNIIDYHSA</sequence>
<evidence type="ECO:0000313" key="12">
    <source>
        <dbReference type="Proteomes" id="UP000177894"/>
    </source>
</evidence>
<name>A0AAC9WH74_9CLOT</name>
<dbReference type="InterPro" id="IPR011527">
    <property type="entry name" value="ABC1_TM_dom"/>
</dbReference>
<reference evidence="10 12" key="1">
    <citation type="submission" date="2016-10" db="EMBL/GenBank/DDBJ databases">
        <title>Complete Genome Sequence of Acetogen Clostridium formicoaceticum ATCC 27076.</title>
        <authorList>
            <person name="Bao T."/>
            <person name="Cheng C."/>
            <person name="Zhao J."/>
            <person name="Yang S.-T."/>
            <person name="Wang J."/>
            <person name="Wang M."/>
        </authorList>
    </citation>
    <scope>NUCLEOTIDE SEQUENCE [LARGE SCALE GENOMIC DNA]</scope>
    <source>
        <strain evidence="10 12">ATCC 27076</strain>
    </source>
</reference>
<dbReference type="InterPro" id="IPR036640">
    <property type="entry name" value="ABC1_TM_sf"/>
</dbReference>
<dbReference type="Proteomes" id="UP000177894">
    <property type="component" value="Chromosome"/>
</dbReference>
<evidence type="ECO:0000313" key="13">
    <source>
        <dbReference type="Proteomes" id="UP000192478"/>
    </source>
</evidence>
<evidence type="ECO:0000256" key="6">
    <source>
        <dbReference type="ARBA" id="ARBA00023136"/>
    </source>
</evidence>
<dbReference type="SUPFAM" id="SSF52540">
    <property type="entry name" value="P-loop containing nucleoside triphosphate hydrolases"/>
    <property type="match status" value="1"/>
</dbReference>
<evidence type="ECO:0000256" key="4">
    <source>
        <dbReference type="ARBA" id="ARBA00022840"/>
    </source>
</evidence>
<keyword evidence="4 11" id="KW-0067">ATP-binding</keyword>
<evidence type="ECO:0000259" key="9">
    <source>
        <dbReference type="PROSITE" id="PS50929"/>
    </source>
</evidence>
<dbReference type="GO" id="GO:0005524">
    <property type="term" value="F:ATP binding"/>
    <property type="evidence" value="ECO:0007669"/>
    <property type="project" value="UniProtKB-KW"/>
</dbReference>
<dbReference type="PROSITE" id="PS50929">
    <property type="entry name" value="ABC_TM1F"/>
    <property type="match status" value="1"/>
</dbReference>
<dbReference type="PROSITE" id="PS51257">
    <property type="entry name" value="PROKAR_LIPOPROTEIN"/>
    <property type="match status" value="1"/>
</dbReference>
<dbReference type="Proteomes" id="UP000192478">
    <property type="component" value="Chromosome"/>
</dbReference>
<evidence type="ECO:0000259" key="8">
    <source>
        <dbReference type="PROSITE" id="PS50893"/>
    </source>
</evidence>
<dbReference type="GO" id="GO:0016887">
    <property type="term" value="F:ATP hydrolysis activity"/>
    <property type="evidence" value="ECO:0007669"/>
    <property type="project" value="InterPro"/>
</dbReference>
<evidence type="ECO:0000256" key="7">
    <source>
        <dbReference type="SAM" id="Phobius"/>
    </source>
</evidence>
<dbReference type="CDD" id="cd07346">
    <property type="entry name" value="ABC_6TM_exporters"/>
    <property type="match status" value="1"/>
</dbReference>
<dbReference type="SMART" id="SM00382">
    <property type="entry name" value="AAA"/>
    <property type="match status" value="1"/>
</dbReference>
<dbReference type="GO" id="GO:0034040">
    <property type="term" value="F:ATPase-coupled lipid transmembrane transporter activity"/>
    <property type="evidence" value="ECO:0007669"/>
    <property type="project" value="TreeGrafter"/>
</dbReference>
<organism evidence="11 13">
    <name type="scientific">Clostridium formicaceticum</name>
    <dbReference type="NCBI Taxonomy" id="1497"/>
    <lineage>
        <taxon>Bacteria</taxon>
        <taxon>Bacillati</taxon>
        <taxon>Bacillota</taxon>
        <taxon>Clostridia</taxon>
        <taxon>Eubacteriales</taxon>
        <taxon>Clostridiaceae</taxon>
        <taxon>Clostridium</taxon>
    </lineage>
</organism>
<dbReference type="Pfam" id="PF00664">
    <property type="entry name" value="ABC_membrane"/>
    <property type="match status" value="1"/>
</dbReference>
<dbReference type="PANTHER" id="PTHR24221">
    <property type="entry name" value="ATP-BINDING CASSETTE SUB-FAMILY B"/>
    <property type="match status" value="1"/>
</dbReference>
<evidence type="ECO:0000256" key="3">
    <source>
        <dbReference type="ARBA" id="ARBA00022741"/>
    </source>
</evidence>
<keyword evidence="3" id="KW-0547">Nucleotide-binding</keyword>
<reference evidence="11 13" key="2">
    <citation type="submission" date="2017-03" db="EMBL/GenBank/DDBJ databases">
        <title>Complete sequence of Clostridium formicaceticum DSM 92.</title>
        <authorList>
            <person name="Poehlein A."/>
            <person name="Karl M."/>
            <person name="Bengelsdorf F.R."/>
            <person name="Duerre P."/>
            <person name="Daniel R."/>
        </authorList>
    </citation>
    <scope>NUCLEOTIDE SEQUENCE [LARGE SCALE GENOMIC DNA]</scope>
    <source>
        <strain evidence="11 13">DSM 92</strain>
    </source>
</reference>
<feature type="transmembrane region" description="Helical" evidence="7">
    <location>
        <begin position="121"/>
        <end position="140"/>
    </location>
</feature>
<accession>A0AAC9WH74</accession>
<protein>
    <submittedName>
        <fullName evidence="10 11">ABC transporter</fullName>
    </submittedName>
</protein>
<dbReference type="Gene3D" id="3.40.50.300">
    <property type="entry name" value="P-loop containing nucleotide triphosphate hydrolases"/>
    <property type="match status" value="1"/>
</dbReference>
<evidence type="ECO:0000256" key="1">
    <source>
        <dbReference type="ARBA" id="ARBA00004651"/>
    </source>
</evidence>
<feature type="transmembrane region" description="Helical" evidence="7">
    <location>
        <begin position="21"/>
        <end position="41"/>
    </location>
</feature>
<feature type="transmembrane region" description="Helical" evidence="7">
    <location>
        <begin position="146"/>
        <end position="173"/>
    </location>
</feature>
<dbReference type="KEGG" id="cfm:BJL90_20265"/>
<comment type="subcellular location">
    <subcellularLocation>
        <location evidence="1">Cell membrane</location>
        <topology evidence="1">Multi-pass membrane protein</topology>
    </subcellularLocation>
</comment>
<proteinExistence type="predicted"/>
<dbReference type="AlphaFoldDB" id="A0AAC9WH74"/>
<dbReference type="EMBL" id="CP017603">
    <property type="protein sequence ID" value="AOY77993.1"/>
    <property type="molecule type" value="Genomic_DNA"/>
</dbReference>
<dbReference type="Gene3D" id="1.20.1560.10">
    <property type="entry name" value="ABC transporter type 1, transmembrane domain"/>
    <property type="match status" value="1"/>
</dbReference>
<dbReference type="InterPro" id="IPR039421">
    <property type="entry name" value="Type_1_exporter"/>
</dbReference>
<dbReference type="InterPro" id="IPR003593">
    <property type="entry name" value="AAA+_ATPase"/>
</dbReference>
<dbReference type="InterPro" id="IPR003439">
    <property type="entry name" value="ABC_transporter-like_ATP-bd"/>
</dbReference>
<keyword evidence="12" id="KW-1185">Reference proteome</keyword>
<keyword evidence="2 7" id="KW-0812">Transmembrane</keyword>
<dbReference type="Pfam" id="PF00005">
    <property type="entry name" value="ABC_tran"/>
    <property type="match status" value="1"/>
</dbReference>
<evidence type="ECO:0000256" key="5">
    <source>
        <dbReference type="ARBA" id="ARBA00022989"/>
    </source>
</evidence>
<keyword evidence="6 7" id="KW-0472">Membrane</keyword>
<dbReference type="EMBL" id="CP020559">
    <property type="protein sequence ID" value="ARE88621.1"/>
    <property type="molecule type" value="Genomic_DNA"/>
</dbReference>
<gene>
    <name evidence="10" type="ORF">BJL90_20265</name>
    <name evidence="11" type="ORF">CLFO_30270</name>
</gene>
<dbReference type="PROSITE" id="PS50893">
    <property type="entry name" value="ABC_TRANSPORTER_2"/>
    <property type="match status" value="1"/>
</dbReference>
<evidence type="ECO:0000256" key="2">
    <source>
        <dbReference type="ARBA" id="ARBA00022692"/>
    </source>
</evidence>
<feature type="domain" description="ABC transmembrane type-1" evidence="9">
    <location>
        <begin position="22"/>
        <end position="303"/>
    </location>
</feature>
<feature type="transmembrane region" description="Helical" evidence="7">
    <location>
        <begin position="61"/>
        <end position="78"/>
    </location>
</feature>
<dbReference type="InterPro" id="IPR027417">
    <property type="entry name" value="P-loop_NTPase"/>
</dbReference>